<dbReference type="OrthoDB" id="9795554at2"/>
<proteinExistence type="predicted"/>
<feature type="domain" description="Sialate O-acetylesterase" evidence="2">
    <location>
        <begin position="42"/>
        <end position="230"/>
    </location>
</feature>
<sequence length="235" mass="26958">MKSHHILVLSLVALLVASCNPESKGKHLFILSGQSNMVGLLPEESFTPVIQARFGKDNVIVVKDAHGGQPIRRWYKDWKPLQGNEPKAQPDLYDSLWTKTNTAIQKEKIATVTFIWMQGERDAREKLGDVYEESLIGLYDQLSADLKRNDLNFIIGRLSDFDIQNEKYPHWTLIRDIQVKVAESNPRFGWIDTDDLNDGYNKNGKEIRNDLHMSEEGYIEMGKRFAEQAILLVKD</sequence>
<reference evidence="3 4" key="1">
    <citation type="submission" date="2018-10" db="EMBL/GenBank/DDBJ databases">
        <title>Ulvibacterium marinum gen. nov., sp. nov., a novel marine bacterium of the family Flavobacteriaceae, isolated from a culture of the green alga Ulva prolifera.</title>
        <authorList>
            <person name="Zhang Z."/>
        </authorList>
    </citation>
    <scope>NUCLEOTIDE SEQUENCE [LARGE SCALE GENOMIC DNA]</scope>
    <source>
        <strain evidence="3 4">CCMM003</strain>
    </source>
</reference>
<evidence type="ECO:0000313" key="3">
    <source>
        <dbReference type="EMBL" id="RKN81598.1"/>
    </source>
</evidence>
<gene>
    <name evidence="3" type="ORF">D7Z94_11875</name>
</gene>
<dbReference type="Gene3D" id="3.40.50.1110">
    <property type="entry name" value="SGNH hydrolase"/>
    <property type="match status" value="1"/>
</dbReference>
<dbReference type="GO" id="GO:0016788">
    <property type="term" value="F:hydrolase activity, acting on ester bonds"/>
    <property type="evidence" value="ECO:0007669"/>
    <property type="project" value="UniProtKB-ARBA"/>
</dbReference>
<dbReference type="PROSITE" id="PS51257">
    <property type="entry name" value="PROKAR_LIPOPROTEIN"/>
    <property type="match status" value="1"/>
</dbReference>
<keyword evidence="4" id="KW-1185">Reference proteome</keyword>
<organism evidence="3 4">
    <name type="scientific">Ulvibacterium marinum</name>
    <dbReference type="NCBI Taxonomy" id="2419782"/>
    <lineage>
        <taxon>Bacteria</taxon>
        <taxon>Pseudomonadati</taxon>
        <taxon>Bacteroidota</taxon>
        <taxon>Flavobacteriia</taxon>
        <taxon>Flavobacteriales</taxon>
        <taxon>Flavobacteriaceae</taxon>
        <taxon>Ulvibacterium</taxon>
    </lineage>
</organism>
<name>A0A3B0CAB8_9FLAO</name>
<dbReference type="AlphaFoldDB" id="A0A3B0CAB8"/>
<dbReference type="RefSeq" id="WP_120711753.1">
    <property type="nucleotide sequence ID" value="NZ_RBCJ01000002.1"/>
</dbReference>
<dbReference type="EMBL" id="RBCJ01000002">
    <property type="protein sequence ID" value="RKN81598.1"/>
    <property type="molecule type" value="Genomic_DNA"/>
</dbReference>
<dbReference type="PANTHER" id="PTHR31988">
    <property type="entry name" value="ESTERASE, PUTATIVE (DUF303)-RELATED"/>
    <property type="match status" value="1"/>
</dbReference>
<keyword evidence="1" id="KW-0378">Hydrolase</keyword>
<protein>
    <submittedName>
        <fullName evidence="3">Acetyl xylan esterase</fullName>
    </submittedName>
</protein>
<comment type="caution">
    <text evidence="3">The sequence shown here is derived from an EMBL/GenBank/DDBJ whole genome shotgun (WGS) entry which is preliminary data.</text>
</comment>
<accession>A0A3B0CAB8</accession>
<dbReference type="Pfam" id="PF03629">
    <property type="entry name" value="SASA"/>
    <property type="match status" value="1"/>
</dbReference>
<dbReference type="InterPro" id="IPR005181">
    <property type="entry name" value="SASA"/>
</dbReference>
<dbReference type="InterPro" id="IPR052940">
    <property type="entry name" value="Carb_Esterase_6"/>
</dbReference>
<dbReference type="Proteomes" id="UP000276603">
    <property type="component" value="Unassembled WGS sequence"/>
</dbReference>
<dbReference type="PANTHER" id="PTHR31988:SF19">
    <property type="entry name" value="9-O-ACETYL-N-ACETYLNEURAMINIC ACID DEACETYLASE-RELATED"/>
    <property type="match status" value="1"/>
</dbReference>
<dbReference type="SUPFAM" id="SSF52266">
    <property type="entry name" value="SGNH hydrolase"/>
    <property type="match status" value="1"/>
</dbReference>
<evidence type="ECO:0000313" key="4">
    <source>
        <dbReference type="Proteomes" id="UP000276603"/>
    </source>
</evidence>
<evidence type="ECO:0000259" key="2">
    <source>
        <dbReference type="Pfam" id="PF03629"/>
    </source>
</evidence>
<dbReference type="InterPro" id="IPR036514">
    <property type="entry name" value="SGNH_hydro_sf"/>
</dbReference>
<evidence type="ECO:0000256" key="1">
    <source>
        <dbReference type="ARBA" id="ARBA00022801"/>
    </source>
</evidence>